<dbReference type="AlphaFoldDB" id="A0A0F8YNB8"/>
<proteinExistence type="predicted"/>
<name>A0A0F8YNB8_9ZZZZ</name>
<reference evidence="1" key="1">
    <citation type="journal article" date="2015" name="Nature">
        <title>Complex archaea that bridge the gap between prokaryotes and eukaryotes.</title>
        <authorList>
            <person name="Spang A."/>
            <person name="Saw J.H."/>
            <person name="Jorgensen S.L."/>
            <person name="Zaremba-Niedzwiedzka K."/>
            <person name="Martijn J."/>
            <person name="Lind A.E."/>
            <person name="van Eijk R."/>
            <person name="Schleper C."/>
            <person name="Guy L."/>
            <person name="Ettema T.J."/>
        </authorList>
    </citation>
    <scope>NUCLEOTIDE SEQUENCE</scope>
</reference>
<comment type="caution">
    <text evidence="1">The sequence shown here is derived from an EMBL/GenBank/DDBJ whole genome shotgun (WGS) entry which is preliminary data.</text>
</comment>
<evidence type="ECO:0000313" key="1">
    <source>
        <dbReference type="EMBL" id="KKK75245.1"/>
    </source>
</evidence>
<protein>
    <submittedName>
        <fullName evidence="1">Uncharacterized protein</fullName>
    </submittedName>
</protein>
<feature type="non-terminal residue" evidence="1">
    <location>
        <position position="42"/>
    </location>
</feature>
<sequence length="42" mass="5060">MRKKEVTHKIYTFEFDGEDNWRKFMGTIGKQLDKEKIPLSDV</sequence>
<dbReference type="EMBL" id="LAZR01055954">
    <property type="protein sequence ID" value="KKK75245.1"/>
    <property type="molecule type" value="Genomic_DNA"/>
</dbReference>
<accession>A0A0F8YNB8</accession>
<organism evidence="1">
    <name type="scientific">marine sediment metagenome</name>
    <dbReference type="NCBI Taxonomy" id="412755"/>
    <lineage>
        <taxon>unclassified sequences</taxon>
        <taxon>metagenomes</taxon>
        <taxon>ecological metagenomes</taxon>
    </lineage>
</organism>
<gene>
    <name evidence="1" type="ORF">LCGC14_2875590</name>
</gene>